<dbReference type="RefSeq" id="WP_307160442.1">
    <property type="nucleotide sequence ID" value="NZ_JAUSWH010000030.1"/>
</dbReference>
<dbReference type="PANTHER" id="PTHR42966:SF1">
    <property type="entry name" value="SIALIC ACID SYNTHASE"/>
    <property type="match status" value="1"/>
</dbReference>
<dbReference type="InterPro" id="IPR006190">
    <property type="entry name" value="SAF_AFP_Neu5Ac"/>
</dbReference>
<dbReference type="GO" id="GO:0050462">
    <property type="term" value="F:N-acetylneuraminate synthase activity"/>
    <property type="evidence" value="ECO:0007669"/>
    <property type="project" value="UniProtKB-EC"/>
</dbReference>
<dbReference type="CDD" id="cd11615">
    <property type="entry name" value="SAF_NeuB_like"/>
    <property type="match status" value="1"/>
</dbReference>
<evidence type="ECO:0000259" key="1">
    <source>
        <dbReference type="PROSITE" id="PS50844"/>
    </source>
</evidence>
<dbReference type="EMBL" id="JAUSWH010000030">
    <property type="protein sequence ID" value="MDQ0458365.1"/>
    <property type="molecule type" value="Genomic_DNA"/>
</dbReference>
<reference evidence="2 3" key="1">
    <citation type="submission" date="2023-07" db="EMBL/GenBank/DDBJ databases">
        <title>Genomic Encyclopedia of Type Strains, Phase IV (KMG-IV): sequencing the most valuable type-strain genomes for metagenomic binning, comparative biology and taxonomic classification.</title>
        <authorList>
            <person name="Goeker M."/>
        </authorList>
    </citation>
    <scope>NUCLEOTIDE SEQUENCE [LARGE SCALE GENOMIC DNA]</scope>
    <source>
        <strain evidence="2 3">DSM 100301</strain>
    </source>
</reference>
<gene>
    <name evidence="2" type="ORF">QO005_004726</name>
</gene>
<sequence length="345" mass="37725">MRDLWDAFTDKGRPLLIAEVGLGHDGSLGLAHAFIDAVACTGADAVKFQTHIAEAESSPEEQFRIAFSTQDKTRYDYWHRTSFTQEQWAALKCHADAAGLLFLSSPFSTEAVDLLEAIGICGWKIASGELNSRQMIKRLAATSKPVIASSGMSSMRDVEEIVEMLVNVAPNRHAILQCTTEYPTPPEHVGMNVFDTYRSRFQCPVGLSDHSGTIWPSLIAASRGARILEVHITLSSHMFGPDVSSSLTTEKLAELRIGLDFVHRMLSNPVDKDAAAQEKASLLKLFSKSAMSLRSIEAGEIPNRTSVGFRKPGLGLDEAAFETFAGRALKRTIPAGTFIHAEDFQ</sequence>
<evidence type="ECO:0000313" key="2">
    <source>
        <dbReference type="EMBL" id="MDQ0458365.1"/>
    </source>
</evidence>
<dbReference type="PANTHER" id="PTHR42966">
    <property type="entry name" value="N-ACETYLNEURAMINATE SYNTHASE"/>
    <property type="match status" value="1"/>
</dbReference>
<dbReference type="InterPro" id="IPR051690">
    <property type="entry name" value="PseI-like"/>
</dbReference>
<name>A0ABU0IJD6_9HYPH</name>
<proteinExistence type="predicted"/>
<dbReference type="InterPro" id="IPR013785">
    <property type="entry name" value="Aldolase_TIM"/>
</dbReference>
<comment type="caution">
    <text evidence="2">The sequence shown here is derived from an EMBL/GenBank/DDBJ whole genome shotgun (WGS) entry which is preliminary data.</text>
</comment>
<dbReference type="SUPFAM" id="SSF51269">
    <property type="entry name" value="AFP III-like domain"/>
    <property type="match status" value="1"/>
</dbReference>
<dbReference type="InterPro" id="IPR013132">
    <property type="entry name" value="PseI/NeuA/B-like_N"/>
</dbReference>
<keyword evidence="2" id="KW-0808">Transferase</keyword>
<dbReference type="Gene3D" id="3.90.1210.10">
    <property type="entry name" value="Antifreeze-like/N-acetylneuraminic acid synthase C-terminal domain"/>
    <property type="match status" value="1"/>
</dbReference>
<dbReference type="SUPFAM" id="SSF51569">
    <property type="entry name" value="Aldolase"/>
    <property type="match status" value="1"/>
</dbReference>
<dbReference type="Gene3D" id="3.20.20.70">
    <property type="entry name" value="Aldolase class I"/>
    <property type="match status" value="1"/>
</dbReference>
<dbReference type="Proteomes" id="UP001235269">
    <property type="component" value="Unassembled WGS sequence"/>
</dbReference>
<dbReference type="InterPro" id="IPR036732">
    <property type="entry name" value="AFP_Neu5c_C_sf"/>
</dbReference>
<dbReference type="EC" id="2.5.1.56" evidence="2"/>
<organism evidence="2 3">
    <name type="scientific">Rhizobium paknamense</name>
    <dbReference type="NCBI Taxonomy" id="1206817"/>
    <lineage>
        <taxon>Bacteria</taxon>
        <taxon>Pseudomonadati</taxon>
        <taxon>Pseudomonadota</taxon>
        <taxon>Alphaproteobacteria</taxon>
        <taxon>Hyphomicrobiales</taxon>
        <taxon>Rhizobiaceae</taxon>
        <taxon>Rhizobium/Agrobacterium group</taxon>
        <taxon>Rhizobium</taxon>
    </lineage>
</organism>
<accession>A0ABU0IJD6</accession>
<evidence type="ECO:0000313" key="3">
    <source>
        <dbReference type="Proteomes" id="UP001235269"/>
    </source>
</evidence>
<dbReference type="PROSITE" id="PS50844">
    <property type="entry name" value="AFP_LIKE"/>
    <property type="match status" value="1"/>
</dbReference>
<dbReference type="Pfam" id="PF03102">
    <property type="entry name" value="NeuB"/>
    <property type="match status" value="1"/>
</dbReference>
<keyword evidence="3" id="KW-1185">Reference proteome</keyword>
<feature type="domain" description="AFP-like" evidence="1">
    <location>
        <begin position="289"/>
        <end position="345"/>
    </location>
</feature>
<dbReference type="InterPro" id="IPR057736">
    <property type="entry name" value="SAF_PseI/NeuA/NeuB"/>
</dbReference>
<protein>
    <submittedName>
        <fullName evidence="2">N-acetylneuraminate synthase</fullName>
        <ecNumber evidence="2">2.5.1.56</ecNumber>
    </submittedName>
</protein>